<organism evidence="2 3">
    <name type="scientific">Iningainema tapete BLCC-T55</name>
    <dbReference type="NCBI Taxonomy" id="2748662"/>
    <lineage>
        <taxon>Bacteria</taxon>
        <taxon>Bacillati</taxon>
        <taxon>Cyanobacteriota</taxon>
        <taxon>Cyanophyceae</taxon>
        <taxon>Nostocales</taxon>
        <taxon>Scytonemataceae</taxon>
        <taxon>Iningainema tapete</taxon>
    </lineage>
</organism>
<dbReference type="AlphaFoldDB" id="A0A8J7C3Y9"/>
<sequence length="394" mass="45539">MTQHDRLTLTDAITSYKSSVGVIYRIYCELTGVSYVGQSRNISANGKILKINSHYNALKKGCHPCSLLQNSWNSNGEKSIKYEILEVIAPVSKKGIESTEKMYQREKYWQQVFQEQSNQEDTNEKFYALRASELKSLHNAGILNNSSLIFFALKLKNPWCDRPLKVNPLTFSLEWDVPESSVYEAIAKLKDQQLVEIEKAEFIIRWKSHSQEGELSDNPESFQESRMDSGKSESILESQNGFWKTRMDSGKSENENSEALCNGTSGSPHTISDYSDFIQTLSEDERESFLKFGEEKSAKLPSPPQLPQRWIEKHYEEIAREWSKSKGKILPSVRSAQNAKWENHPQREKWLAEIEQTKNPFEFAGSDREKQAFIDWCWETKQYSWLKEEVGDEL</sequence>
<evidence type="ECO:0000313" key="2">
    <source>
        <dbReference type="EMBL" id="MBD2770684.1"/>
    </source>
</evidence>
<comment type="caution">
    <text evidence="2">The sequence shown here is derived from an EMBL/GenBank/DDBJ whole genome shotgun (WGS) entry which is preliminary data.</text>
</comment>
<feature type="region of interest" description="Disordered" evidence="1">
    <location>
        <begin position="245"/>
        <end position="266"/>
    </location>
</feature>
<dbReference type="RefSeq" id="WP_190824985.1">
    <property type="nucleotide sequence ID" value="NZ_CAWPPI010000008.1"/>
</dbReference>
<feature type="compositionally biased region" description="Basic and acidic residues" evidence="1">
    <location>
        <begin position="245"/>
        <end position="254"/>
    </location>
</feature>
<reference evidence="2" key="1">
    <citation type="submission" date="2020-09" db="EMBL/GenBank/DDBJ databases">
        <title>Iningainema tapete sp. nov. (Scytonemataceae, Cyanobacteria) from greenhouses in central Florida (USA) produces two types of nodularin with biosynthetic potential for microcystin-LR and anabaenopeptins.</title>
        <authorList>
            <person name="Berthold D.E."/>
            <person name="Lefler F.W."/>
            <person name="Huang I.-S."/>
            <person name="Abdulla H."/>
            <person name="Zimba P.V."/>
            <person name="Laughinghouse H.D. IV."/>
        </authorList>
    </citation>
    <scope>NUCLEOTIDE SEQUENCE</scope>
    <source>
        <strain evidence="2">BLCCT55</strain>
    </source>
</reference>
<keyword evidence="3" id="KW-1185">Reference proteome</keyword>
<dbReference type="Proteomes" id="UP000629098">
    <property type="component" value="Unassembled WGS sequence"/>
</dbReference>
<accession>A0A8J7C3Y9</accession>
<gene>
    <name evidence="2" type="ORF">ICL16_00725</name>
</gene>
<proteinExistence type="predicted"/>
<dbReference type="SUPFAM" id="SSF82771">
    <property type="entry name" value="GIY-YIG endonuclease"/>
    <property type="match status" value="1"/>
</dbReference>
<dbReference type="EMBL" id="JACXAE010000008">
    <property type="protein sequence ID" value="MBD2770684.1"/>
    <property type="molecule type" value="Genomic_DNA"/>
</dbReference>
<protein>
    <submittedName>
        <fullName evidence="2">Uncharacterized protein</fullName>
    </submittedName>
</protein>
<dbReference type="InterPro" id="IPR035901">
    <property type="entry name" value="GIY-YIG_endonuc_sf"/>
</dbReference>
<name>A0A8J7C3Y9_9CYAN</name>
<evidence type="ECO:0000313" key="3">
    <source>
        <dbReference type="Proteomes" id="UP000629098"/>
    </source>
</evidence>
<feature type="compositionally biased region" description="Polar residues" evidence="1">
    <location>
        <begin position="257"/>
        <end position="266"/>
    </location>
</feature>
<evidence type="ECO:0000256" key="1">
    <source>
        <dbReference type="SAM" id="MobiDB-lite"/>
    </source>
</evidence>
<dbReference type="Gene3D" id="3.40.1440.10">
    <property type="entry name" value="GIY-YIG endonuclease"/>
    <property type="match status" value="1"/>
</dbReference>